<dbReference type="PANTHER" id="PTHR34846:SF10">
    <property type="entry name" value="CYTOPLASMIC PROTEIN"/>
    <property type="match status" value="1"/>
</dbReference>
<dbReference type="InterPro" id="IPR029032">
    <property type="entry name" value="AhpD-like"/>
</dbReference>
<gene>
    <name evidence="2" type="ORF">COR50_04910</name>
</gene>
<dbReference type="SUPFAM" id="SSF69118">
    <property type="entry name" value="AhpD-like"/>
    <property type="match status" value="1"/>
</dbReference>
<feature type="domain" description="Carboxymuconolactone decarboxylase-like" evidence="1">
    <location>
        <begin position="12"/>
        <end position="93"/>
    </location>
</feature>
<name>A0A291QRQ7_9BACT</name>
<keyword evidence="3" id="KW-1185">Reference proteome</keyword>
<dbReference type="InterPro" id="IPR003779">
    <property type="entry name" value="CMD-like"/>
</dbReference>
<protein>
    <recommendedName>
        <fullName evidence="1">Carboxymuconolactone decarboxylase-like domain-containing protein</fullName>
    </recommendedName>
</protein>
<dbReference type="NCBIfam" id="TIGR00778">
    <property type="entry name" value="ahpD_dom"/>
    <property type="match status" value="1"/>
</dbReference>
<sequence>MQKRLNIKEVAPNALKAMIGLETYLSKASISKTTKELIKIRASQVNGCAYCINIHTQDAIKNGETNQRIFLLGAWRETEGVFTEEEKVVLAITEEMTLIHQNGLSDETYSNALKFFSETQIADIITSVITINIWNRVVLSTHLMIGQSLA</sequence>
<evidence type="ECO:0000259" key="1">
    <source>
        <dbReference type="Pfam" id="PF02627"/>
    </source>
</evidence>
<dbReference type="Gene3D" id="1.20.1290.10">
    <property type="entry name" value="AhpD-like"/>
    <property type="match status" value="1"/>
</dbReference>
<dbReference type="AlphaFoldDB" id="A0A291QRQ7"/>
<dbReference type="PANTHER" id="PTHR34846">
    <property type="entry name" value="4-CARBOXYMUCONOLACTONE DECARBOXYLASE FAMILY PROTEIN (AFU_ORTHOLOGUE AFUA_6G11590)"/>
    <property type="match status" value="1"/>
</dbReference>
<dbReference type="EMBL" id="CP023777">
    <property type="protein sequence ID" value="ATL46572.1"/>
    <property type="molecule type" value="Genomic_DNA"/>
</dbReference>
<dbReference type="OrthoDB" id="9801997at2"/>
<dbReference type="Pfam" id="PF02627">
    <property type="entry name" value="CMD"/>
    <property type="match status" value="1"/>
</dbReference>
<dbReference type="KEGG" id="cbae:COR50_04910"/>
<dbReference type="InterPro" id="IPR004675">
    <property type="entry name" value="AhpD_core"/>
</dbReference>
<dbReference type="GO" id="GO:0051920">
    <property type="term" value="F:peroxiredoxin activity"/>
    <property type="evidence" value="ECO:0007669"/>
    <property type="project" value="InterPro"/>
</dbReference>
<dbReference type="Proteomes" id="UP000220133">
    <property type="component" value="Chromosome"/>
</dbReference>
<reference evidence="2 3" key="1">
    <citation type="submission" date="2017-10" db="EMBL/GenBank/DDBJ databases">
        <title>Paenichitinophaga pekingensis gen. nov., sp. nov., isolated from activated sludge.</title>
        <authorList>
            <person name="Jin D."/>
            <person name="Kong X."/>
            <person name="Deng Y."/>
            <person name="Bai Z."/>
        </authorList>
    </citation>
    <scope>NUCLEOTIDE SEQUENCE [LARGE SCALE GENOMIC DNA]</scope>
    <source>
        <strain evidence="2 3">13</strain>
    </source>
</reference>
<proteinExistence type="predicted"/>
<dbReference type="RefSeq" id="WP_098192960.1">
    <property type="nucleotide sequence ID" value="NZ_CP023777.1"/>
</dbReference>
<organism evidence="2 3">
    <name type="scientific">Chitinophaga caeni</name>
    <dbReference type="NCBI Taxonomy" id="2029983"/>
    <lineage>
        <taxon>Bacteria</taxon>
        <taxon>Pseudomonadati</taxon>
        <taxon>Bacteroidota</taxon>
        <taxon>Chitinophagia</taxon>
        <taxon>Chitinophagales</taxon>
        <taxon>Chitinophagaceae</taxon>
        <taxon>Chitinophaga</taxon>
    </lineage>
</organism>
<evidence type="ECO:0000313" key="2">
    <source>
        <dbReference type="EMBL" id="ATL46572.1"/>
    </source>
</evidence>
<accession>A0A291QRQ7</accession>
<evidence type="ECO:0000313" key="3">
    <source>
        <dbReference type="Proteomes" id="UP000220133"/>
    </source>
</evidence>